<gene>
    <name evidence="2" type="ORF">KVT40_007088</name>
</gene>
<evidence type="ECO:0000313" key="3">
    <source>
        <dbReference type="Proteomes" id="UP000809789"/>
    </source>
</evidence>
<evidence type="ECO:0000256" key="1">
    <source>
        <dbReference type="SAM" id="MobiDB-lite"/>
    </source>
</evidence>
<feature type="compositionally biased region" description="Low complexity" evidence="1">
    <location>
        <begin position="25"/>
        <end position="35"/>
    </location>
</feature>
<feature type="region of interest" description="Disordered" evidence="1">
    <location>
        <begin position="25"/>
        <end position="69"/>
    </location>
</feature>
<accession>A0A8K0PE91</accession>
<protein>
    <submittedName>
        <fullName evidence="2">Uncharacterized protein</fullName>
    </submittedName>
</protein>
<comment type="caution">
    <text evidence="2">The sequence shown here is derived from an EMBL/GenBank/DDBJ whole genome shotgun (WGS) entry which is preliminary data.</text>
</comment>
<sequence length="195" mass="21267">MSRTERIVPEWTGYMQEEEDAALLAQLSSLSTSNPSSPPSGDPHGRRPTPQGHEWWKSPPPTETKKKTEALAQVQAAWGEAWLDDVLPDDLRPKVPTGQGVTQRKLASKEVASLEYEDGGKPMGNPYQFSGKLLVALAKVAGMTQGEGAMVREMLREVMEKRNATGGAGRVEIVLEVLPDDVWEVFGKITGSKQG</sequence>
<name>A0A8K0PE91_9PEZI</name>
<dbReference type="AlphaFoldDB" id="A0A8K0PE91"/>
<dbReference type="EMBL" id="JAESVG020000008">
    <property type="protein sequence ID" value="KAG8625337.1"/>
    <property type="molecule type" value="Genomic_DNA"/>
</dbReference>
<organism evidence="2 3">
    <name type="scientific">Elsinoe batatas</name>
    <dbReference type="NCBI Taxonomy" id="2601811"/>
    <lineage>
        <taxon>Eukaryota</taxon>
        <taxon>Fungi</taxon>
        <taxon>Dikarya</taxon>
        <taxon>Ascomycota</taxon>
        <taxon>Pezizomycotina</taxon>
        <taxon>Dothideomycetes</taxon>
        <taxon>Dothideomycetidae</taxon>
        <taxon>Myriangiales</taxon>
        <taxon>Elsinoaceae</taxon>
        <taxon>Elsinoe</taxon>
    </lineage>
</organism>
<evidence type="ECO:0000313" key="2">
    <source>
        <dbReference type="EMBL" id="KAG8625337.1"/>
    </source>
</evidence>
<reference evidence="2" key="1">
    <citation type="submission" date="2021-07" db="EMBL/GenBank/DDBJ databases">
        <title>Elsinoe batatas strain:CRI-CJ2 Genome sequencing and assembly.</title>
        <authorList>
            <person name="Huang L."/>
        </authorList>
    </citation>
    <scope>NUCLEOTIDE SEQUENCE</scope>
    <source>
        <strain evidence="2">CRI-CJ2</strain>
    </source>
</reference>
<dbReference type="Proteomes" id="UP000809789">
    <property type="component" value="Unassembled WGS sequence"/>
</dbReference>
<dbReference type="OrthoDB" id="10417740at2759"/>
<proteinExistence type="predicted"/>
<keyword evidence="3" id="KW-1185">Reference proteome</keyword>